<dbReference type="HOGENOM" id="CLU_458048_0_0_1"/>
<feature type="region of interest" description="Disordered" evidence="2">
    <location>
        <begin position="327"/>
        <end position="431"/>
    </location>
</feature>
<feature type="coiled-coil region" evidence="1">
    <location>
        <begin position="532"/>
        <end position="577"/>
    </location>
</feature>
<feature type="compositionally biased region" description="Basic residues" evidence="2">
    <location>
        <begin position="81"/>
        <end position="92"/>
    </location>
</feature>
<keyword evidence="1" id="KW-0175">Coiled coil</keyword>
<dbReference type="InParanoid" id="B7Q7X8"/>
<feature type="region of interest" description="Disordered" evidence="2">
    <location>
        <begin position="26"/>
        <end position="49"/>
    </location>
</feature>
<dbReference type="VEuPathDB" id="VectorBase:ISCI021626"/>
<reference evidence="3 5" key="1">
    <citation type="submission" date="2008-03" db="EMBL/GenBank/DDBJ databases">
        <title>Annotation of Ixodes scapularis.</title>
        <authorList>
            <consortium name="Ixodes scapularis Genome Project Consortium"/>
            <person name="Caler E."/>
            <person name="Hannick L.I."/>
            <person name="Bidwell S."/>
            <person name="Joardar V."/>
            <person name="Thiagarajan M."/>
            <person name="Amedeo P."/>
            <person name="Galinsky K.J."/>
            <person name="Schobel S."/>
            <person name="Inman J."/>
            <person name="Hostetler J."/>
            <person name="Miller J."/>
            <person name="Hammond M."/>
            <person name="Megy K."/>
            <person name="Lawson D."/>
            <person name="Kodira C."/>
            <person name="Sutton G."/>
            <person name="Meyer J."/>
            <person name="Hill C.A."/>
            <person name="Birren B."/>
            <person name="Nene V."/>
            <person name="Collins F."/>
            <person name="Alarcon-Chaidez F."/>
            <person name="Wikel S."/>
            <person name="Strausberg R."/>
        </authorList>
    </citation>
    <scope>NUCLEOTIDE SEQUENCE [LARGE SCALE GENOMIC DNA]</scope>
    <source>
        <strain evidence="5">Wikel</strain>
        <strain evidence="3">Wikel colony</strain>
    </source>
</reference>
<sequence>MEITVEGEPITDRKLNDGTWISTALKNQKRFRRPGASKEDEGSASGSAVVAAPGMGYEAAATTGSHECMNNKGKPFDSTAKRPRPPPRRRRPPILGLPADHYKIVIRPQSALDLPAHGGALLLEALRLAANITDGNTHSEDILQKHPVNRTFTISTPSEKRANAYLNLQEFVIEGRKCPIKAYAPAPYLSVKGLIHNEYCGETDEQLVQNYNSYNPHWIVTSARRYGKTNHIMITVAGTELPRLLRYPGTRHKVVLLLNRVEACFNCRKTGHRQDVFPQKRRNLCFRCGEEHPPPQEGQPTTCAPVCIICARAHKTGSSNCKFRFAKQQASQRPNPLSNPDLNIGQNFKHQSRGRNRQHETLTRGDKREASSSFPPLLRSRSKSATRSSQSRDRQKDQQRSSSKRRDPKNPCTKPGERAIKWQEDPKKQALRNQVREQAIVIERMQSQISVLGNKITSLTQTQHPGESATTTNNTSRSLTPSEGAVMEVESTNVLKRQASKDQQDAQNPKRRIETASASQAASTFAVKAKLALEEKERLNKVEARADRLEATSMDVVKNLQQTKEEMMEAIKALQVQVSTIATAVAQLTVPQHGSP</sequence>
<gene>
    <name evidence="4" type="primary">8037236</name>
    <name evidence="3" type="ORF">IscW_ISCW021626</name>
</gene>
<organism>
    <name type="scientific">Ixodes scapularis</name>
    <name type="common">Black-legged tick</name>
    <name type="synonym">Deer tick</name>
    <dbReference type="NCBI Taxonomy" id="6945"/>
    <lineage>
        <taxon>Eukaryota</taxon>
        <taxon>Metazoa</taxon>
        <taxon>Ecdysozoa</taxon>
        <taxon>Arthropoda</taxon>
        <taxon>Chelicerata</taxon>
        <taxon>Arachnida</taxon>
        <taxon>Acari</taxon>
        <taxon>Parasitiformes</taxon>
        <taxon>Ixodida</taxon>
        <taxon>Ixodoidea</taxon>
        <taxon>Ixodidae</taxon>
        <taxon>Ixodinae</taxon>
        <taxon>Ixodes</taxon>
    </lineage>
</organism>
<dbReference type="EnsemblMetazoa" id="ISCW021626-RA">
    <property type="protein sequence ID" value="ISCW021626-PA"/>
    <property type="gene ID" value="ISCW021626"/>
</dbReference>
<protein>
    <submittedName>
        <fullName evidence="3 4">Uncharacterized protein</fullName>
    </submittedName>
</protein>
<feature type="compositionally biased region" description="Polar residues" evidence="2">
    <location>
        <begin position="328"/>
        <end position="349"/>
    </location>
</feature>
<dbReference type="OrthoDB" id="6515679at2759"/>
<evidence type="ECO:0000313" key="3">
    <source>
        <dbReference type="EMBL" id="EEC14950.1"/>
    </source>
</evidence>
<evidence type="ECO:0000313" key="4">
    <source>
        <dbReference type="EnsemblMetazoa" id="ISCW021626-PA"/>
    </source>
</evidence>
<accession>B7Q7X8</accession>
<feature type="region of interest" description="Disordered" evidence="2">
    <location>
        <begin position="459"/>
        <end position="519"/>
    </location>
</feature>
<dbReference type="GO" id="GO:0008270">
    <property type="term" value="F:zinc ion binding"/>
    <property type="evidence" value="ECO:0007669"/>
    <property type="project" value="InterPro"/>
</dbReference>
<evidence type="ECO:0000313" key="5">
    <source>
        <dbReference type="Proteomes" id="UP000001555"/>
    </source>
</evidence>
<reference evidence="4" key="2">
    <citation type="submission" date="2020-05" db="UniProtKB">
        <authorList>
            <consortium name="EnsemblMetazoa"/>
        </authorList>
    </citation>
    <scope>IDENTIFICATION</scope>
    <source>
        <strain evidence="4">wikel</strain>
    </source>
</reference>
<evidence type="ECO:0000256" key="1">
    <source>
        <dbReference type="SAM" id="Coils"/>
    </source>
</evidence>
<feature type="region of interest" description="Disordered" evidence="2">
    <location>
        <begin position="65"/>
        <end position="95"/>
    </location>
</feature>
<proteinExistence type="predicted"/>
<dbReference type="SUPFAM" id="SSF57756">
    <property type="entry name" value="Retrovirus zinc finger-like domains"/>
    <property type="match status" value="1"/>
</dbReference>
<dbReference type="InterPro" id="IPR036875">
    <property type="entry name" value="Znf_CCHC_sf"/>
</dbReference>
<dbReference type="GO" id="GO:0003676">
    <property type="term" value="F:nucleic acid binding"/>
    <property type="evidence" value="ECO:0007669"/>
    <property type="project" value="InterPro"/>
</dbReference>
<keyword evidence="5" id="KW-1185">Reference proteome</keyword>
<dbReference type="VEuPathDB" id="VectorBase:ISCW021626"/>
<feature type="compositionally biased region" description="Polar residues" evidence="2">
    <location>
        <begin position="459"/>
        <end position="481"/>
    </location>
</feature>
<dbReference type="EMBL" id="ABJB010972051">
    <property type="status" value="NOT_ANNOTATED_CDS"/>
    <property type="molecule type" value="Genomic_DNA"/>
</dbReference>
<feature type="compositionally biased region" description="Basic and acidic residues" evidence="2">
    <location>
        <begin position="390"/>
        <end position="428"/>
    </location>
</feature>
<evidence type="ECO:0000256" key="2">
    <source>
        <dbReference type="SAM" id="MobiDB-lite"/>
    </source>
</evidence>
<feature type="compositionally biased region" description="Basic and acidic residues" evidence="2">
    <location>
        <begin position="357"/>
        <end position="370"/>
    </location>
</feature>
<dbReference type="Proteomes" id="UP000001555">
    <property type="component" value="Unassembled WGS sequence"/>
</dbReference>
<feature type="compositionally biased region" description="Low complexity" evidence="2">
    <location>
        <begin position="371"/>
        <end position="389"/>
    </location>
</feature>
<name>B7Q7X8_IXOSC</name>
<dbReference type="EMBL" id="DS878857">
    <property type="protein sequence ID" value="EEC14950.1"/>
    <property type="molecule type" value="Genomic_DNA"/>
</dbReference>
<dbReference type="VEuPathDB" id="VectorBase:ISCP_016077"/>
<dbReference type="AlphaFoldDB" id="B7Q7X8"/>
<dbReference type="PaxDb" id="6945-B7Q7X8"/>